<accession>A0ABP9FN81</accession>
<reference evidence="5" key="1">
    <citation type="journal article" date="2019" name="Int. J. Syst. Evol. Microbiol.">
        <title>The Global Catalogue of Microorganisms (GCM) 10K type strain sequencing project: providing services to taxonomists for standard genome sequencing and annotation.</title>
        <authorList>
            <consortium name="The Broad Institute Genomics Platform"/>
            <consortium name="The Broad Institute Genome Sequencing Center for Infectious Disease"/>
            <person name="Wu L."/>
            <person name="Ma J."/>
        </authorList>
    </citation>
    <scope>NUCLEOTIDE SEQUENCE [LARGE SCALE GENOMIC DNA]</scope>
    <source>
        <strain evidence="5">JCM 19125</strain>
    </source>
</reference>
<dbReference type="Gene3D" id="3.40.30.10">
    <property type="entry name" value="Glutaredoxin"/>
    <property type="match status" value="1"/>
</dbReference>
<dbReference type="Proteomes" id="UP001501521">
    <property type="component" value="Unassembled WGS sequence"/>
</dbReference>
<proteinExistence type="predicted"/>
<organism evidence="4 5">
    <name type="scientific">Tessaracoccus lubricantis</name>
    <dbReference type="NCBI Taxonomy" id="545543"/>
    <lineage>
        <taxon>Bacteria</taxon>
        <taxon>Bacillati</taxon>
        <taxon>Actinomycetota</taxon>
        <taxon>Actinomycetes</taxon>
        <taxon>Propionibacteriales</taxon>
        <taxon>Propionibacteriaceae</taxon>
        <taxon>Tessaracoccus</taxon>
    </lineage>
</organism>
<evidence type="ECO:0000256" key="2">
    <source>
        <dbReference type="SAM" id="Phobius"/>
    </source>
</evidence>
<sequence length="267" mass="28932">MANNSNLSKRAALRQAQEMEERNKRNKRVMMVGLGLAALVVVVVLAIVIVQAVGNRTSVAENQLTPTGATESNGILMSDKAPTEDKPHLIIWEDFQCPSCANAHATLGPIVEQLVADDSITTEIRTATFLDRGREDGPSFRTAVAAAAAKEVGKYDDFHRVIFGFQDTGYTDQVLRNDVPEAAGITGDALTRYTELYNSRSFKDWVDTSAQRFADDGVDATPAYVVSGQRLDLGTVEPTADGLLSAINAAWEEGGKKIDEKPEPYQG</sequence>
<keyword evidence="2" id="KW-0812">Transmembrane</keyword>
<feature type="transmembrane region" description="Helical" evidence="2">
    <location>
        <begin position="29"/>
        <end position="53"/>
    </location>
</feature>
<evidence type="ECO:0000313" key="4">
    <source>
        <dbReference type="EMBL" id="GAA4906017.1"/>
    </source>
</evidence>
<feature type="domain" description="Thioredoxin-like fold" evidence="3">
    <location>
        <begin position="86"/>
        <end position="232"/>
    </location>
</feature>
<evidence type="ECO:0000259" key="3">
    <source>
        <dbReference type="Pfam" id="PF13462"/>
    </source>
</evidence>
<dbReference type="EMBL" id="BAABLV010000039">
    <property type="protein sequence ID" value="GAA4906017.1"/>
    <property type="molecule type" value="Genomic_DNA"/>
</dbReference>
<feature type="region of interest" description="Disordered" evidence="1">
    <location>
        <begin position="1"/>
        <end position="22"/>
    </location>
</feature>
<name>A0ABP9FN81_9ACTN</name>
<keyword evidence="5" id="KW-1185">Reference proteome</keyword>
<keyword evidence="2" id="KW-1133">Transmembrane helix</keyword>
<keyword evidence="2" id="KW-0472">Membrane</keyword>
<evidence type="ECO:0000256" key="1">
    <source>
        <dbReference type="SAM" id="MobiDB-lite"/>
    </source>
</evidence>
<dbReference type="Pfam" id="PF13462">
    <property type="entry name" value="Thioredoxin_4"/>
    <property type="match status" value="1"/>
</dbReference>
<dbReference type="InterPro" id="IPR012336">
    <property type="entry name" value="Thioredoxin-like_fold"/>
</dbReference>
<protein>
    <submittedName>
        <fullName evidence="4">Thioredoxin domain-containing protein</fullName>
    </submittedName>
</protein>
<gene>
    <name evidence="4" type="ORF">GCM10025789_26770</name>
</gene>
<dbReference type="RefSeq" id="WP_345583712.1">
    <property type="nucleotide sequence ID" value="NZ_BAABLV010000039.1"/>
</dbReference>
<evidence type="ECO:0000313" key="5">
    <source>
        <dbReference type="Proteomes" id="UP001501521"/>
    </source>
</evidence>
<dbReference type="InterPro" id="IPR036249">
    <property type="entry name" value="Thioredoxin-like_sf"/>
</dbReference>
<comment type="caution">
    <text evidence="4">The sequence shown here is derived from an EMBL/GenBank/DDBJ whole genome shotgun (WGS) entry which is preliminary data.</text>
</comment>
<dbReference type="SUPFAM" id="SSF52833">
    <property type="entry name" value="Thioredoxin-like"/>
    <property type="match status" value="1"/>
</dbReference>